<dbReference type="EMBL" id="KQ435891">
    <property type="protein sequence ID" value="KOX69402.1"/>
    <property type="molecule type" value="Genomic_DNA"/>
</dbReference>
<keyword evidence="7" id="KW-0547">Nucleotide-binding</keyword>
<comment type="cofactor">
    <cofactor evidence="2">
        <name>Mg(2+)</name>
        <dbReference type="ChEBI" id="CHEBI:18420"/>
    </cofactor>
</comment>
<feature type="transmembrane region" description="Helical" evidence="15">
    <location>
        <begin position="178"/>
        <end position="197"/>
    </location>
</feature>
<dbReference type="EC" id="4.6.1.1" evidence="4"/>
<dbReference type="InterPro" id="IPR001054">
    <property type="entry name" value="A/G_cyclase"/>
</dbReference>
<keyword evidence="12 15" id="KW-0472">Membrane</keyword>
<feature type="transmembrane region" description="Helical" evidence="15">
    <location>
        <begin position="682"/>
        <end position="705"/>
    </location>
</feature>
<dbReference type="InterPro" id="IPR029787">
    <property type="entry name" value="Nucleotide_cyclase"/>
</dbReference>
<feature type="transmembrane region" description="Helical" evidence="15">
    <location>
        <begin position="651"/>
        <end position="670"/>
    </location>
</feature>
<protein>
    <recommendedName>
        <fullName evidence="4">adenylate cyclase</fullName>
        <ecNumber evidence="4">4.6.1.1</ecNumber>
    </recommendedName>
</protein>
<accession>A0A0N0U3I9</accession>
<evidence type="ECO:0000256" key="8">
    <source>
        <dbReference type="ARBA" id="ARBA00022840"/>
    </source>
</evidence>
<evidence type="ECO:0000256" key="9">
    <source>
        <dbReference type="ARBA" id="ARBA00022842"/>
    </source>
</evidence>
<dbReference type="GO" id="GO:0005886">
    <property type="term" value="C:plasma membrane"/>
    <property type="evidence" value="ECO:0007669"/>
    <property type="project" value="TreeGrafter"/>
</dbReference>
<keyword evidence="9" id="KW-0460">Magnesium</keyword>
<keyword evidence="10 15" id="KW-1133">Transmembrane helix</keyword>
<dbReference type="SMART" id="SM00044">
    <property type="entry name" value="CYCc"/>
    <property type="match status" value="2"/>
</dbReference>
<dbReference type="Proteomes" id="UP000053105">
    <property type="component" value="Unassembled WGS sequence"/>
</dbReference>
<dbReference type="Gene3D" id="3.30.70.1230">
    <property type="entry name" value="Nucleotide cyclase"/>
    <property type="match status" value="3"/>
</dbReference>
<sequence length="1190" mass="136681">MDVGLVTRASLNSLHMDDSRIVSPNSFDEWTCFHFQKQFKYKGLEKLFTIYQRRIQYGYLSLFVLLQLALGIIYCLILIIMVSIENCIPDVVNTLMSALLCPIIALLFKSKIIARNTYLPVMLSCLIVVLLVVGDLAVPLYYTILYNDDIPPIRPAYATHALLACYVFLPLTENLHAFILGITATICYLTTLSLITYRNTFDYSTKIITESIYLACVNGLGLYFRFMNEIVIRRSFLDHRKCVESTLRLNYEKDQEEQLTRSILPQHIAAKIKKEFRDIFKFIEEHKKPPPKGSPHNDLCVETHNNVSILYADVVNFSGLTVTLPVRKLVETLNDLFGSFDEASERHNVLRIKFLGDCYYCVSGVPTPNSQHAKSCVDLGLDMIKIIKDVRAKVRRESGVDVNMRIGVHSGNIISGILGNNKWQYDVWSRDVVIANKMEQTGKPGKVHVTQQTLDLVNANEYDCVPVESLNDEVLKKYGIRSYLITPSIPDSPTTQVHISQWRRKPVVNDICLIMENLFALNNNSENTLTVMTPSTPPPCNKHYVKFYLRSSSVNSGSRNSRRLTATINNHVDVFTSSCRRRTHFMDSCLRDYHLMLKAADAEMENAIKKMPLTKWEQWCKWEDMNPIFLTFQQWNWEIPFLKEPDPLFKFYISSAVFVLIFMGLIYLVPALSLSEWHLSTVISHVTAILFLIALMPIAWMHFAWNRYKDPHDEQEGHVPHPRNKLLCFLYQTSIKVVWSAFLRTILYLVITIMLAACAMFDMIFECKNVSELESNNITSSIIDPDAAKFDCVATPWVRLFTNDANLLFGNFDQFFVFETPLYFKVNNRYHSSGILFVEYLGNFDQHLFNFYLSIMNVSCTYLEFLSQSGERWNPYLEPRLAHVLSIIFLSFSLHLIDRQAEYLSRLDYLWKRQLTKEQDEAFHTRNANKLLLRNILPEHVAEFYLNMNRTEENEPYHEAHNNVAVMFASLTDVSIDGSNTLADLNEIICEFDKLLFEPYYVYRIEKIKIAGTTYMAACGLEAGRRDSMHSAESEENFNDNMIKIMAQFAVEMMAVLDKLKRKFFYTSKPYRIGISHGEVTAGVVKKYCFRLRIGISHGEVTAGVVGAQKPLYDIWGDAVNMASRMDTTGVPGKIQVTAETAAILEQQGIKCHLRGETYVKPKGFVTTYFVGIDDNLQLQRTDSIEETSL</sequence>
<keyword evidence="13 14" id="KW-0456">Lyase</keyword>
<evidence type="ECO:0000256" key="5">
    <source>
        <dbReference type="ARBA" id="ARBA00022692"/>
    </source>
</evidence>
<dbReference type="GO" id="GO:0007189">
    <property type="term" value="P:adenylate cyclase-activating G protein-coupled receptor signaling pathway"/>
    <property type="evidence" value="ECO:0007669"/>
    <property type="project" value="TreeGrafter"/>
</dbReference>
<evidence type="ECO:0000256" key="15">
    <source>
        <dbReference type="SAM" id="Phobius"/>
    </source>
</evidence>
<dbReference type="SUPFAM" id="SSF55073">
    <property type="entry name" value="Nucleotide cyclase"/>
    <property type="match status" value="2"/>
</dbReference>
<reference evidence="17 18" key="1">
    <citation type="submission" date="2015-07" db="EMBL/GenBank/DDBJ databases">
        <title>The genome of Melipona quadrifasciata.</title>
        <authorList>
            <person name="Pan H."/>
            <person name="Kapheim K."/>
        </authorList>
    </citation>
    <scope>NUCLEOTIDE SEQUENCE [LARGE SCALE GENOMIC DNA]</scope>
    <source>
        <strain evidence="17">0111107301</strain>
        <tissue evidence="17">Whole body</tissue>
    </source>
</reference>
<evidence type="ECO:0000256" key="13">
    <source>
        <dbReference type="ARBA" id="ARBA00023239"/>
    </source>
</evidence>
<feature type="transmembrane region" description="Helical" evidence="15">
    <location>
        <begin position="120"/>
        <end position="142"/>
    </location>
</feature>
<evidence type="ECO:0000256" key="7">
    <source>
        <dbReference type="ARBA" id="ARBA00022741"/>
    </source>
</evidence>
<dbReference type="InterPro" id="IPR018297">
    <property type="entry name" value="A/G_cyclase_CS"/>
</dbReference>
<evidence type="ECO:0000256" key="10">
    <source>
        <dbReference type="ARBA" id="ARBA00022989"/>
    </source>
</evidence>
<dbReference type="OrthoDB" id="10006362at2759"/>
<dbReference type="PANTHER" id="PTHR45627:SF23">
    <property type="entry name" value="AT30656P-RELATED"/>
    <property type="match status" value="1"/>
</dbReference>
<comment type="catalytic activity">
    <reaction evidence="1">
        <text>ATP = 3',5'-cyclic AMP + diphosphate</text>
        <dbReference type="Rhea" id="RHEA:15389"/>
        <dbReference type="ChEBI" id="CHEBI:30616"/>
        <dbReference type="ChEBI" id="CHEBI:33019"/>
        <dbReference type="ChEBI" id="CHEBI:58165"/>
        <dbReference type="EC" id="4.6.1.1"/>
    </reaction>
</comment>
<dbReference type="PROSITE" id="PS00452">
    <property type="entry name" value="GUANYLATE_CYCLASE_1"/>
    <property type="match status" value="1"/>
</dbReference>
<evidence type="ECO:0000256" key="2">
    <source>
        <dbReference type="ARBA" id="ARBA00001946"/>
    </source>
</evidence>
<feature type="transmembrane region" description="Helical" evidence="15">
    <location>
        <begin position="57"/>
        <end position="84"/>
    </location>
</feature>
<feature type="transmembrane region" description="Helical" evidence="15">
    <location>
        <begin position="203"/>
        <end position="224"/>
    </location>
</feature>
<dbReference type="GO" id="GO:0046872">
    <property type="term" value="F:metal ion binding"/>
    <property type="evidence" value="ECO:0007669"/>
    <property type="project" value="UniProtKB-KW"/>
</dbReference>
<evidence type="ECO:0000259" key="16">
    <source>
        <dbReference type="PROSITE" id="PS50125"/>
    </source>
</evidence>
<proteinExistence type="inferred from homology"/>
<dbReference type="GO" id="GO:0005524">
    <property type="term" value="F:ATP binding"/>
    <property type="evidence" value="ECO:0007669"/>
    <property type="project" value="UniProtKB-KW"/>
</dbReference>
<keyword evidence="6" id="KW-0479">Metal-binding</keyword>
<evidence type="ECO:0000256" key="11">
    <source>
        <dbReference type="ARBA" id="ARBA00022998"/>
    </source>
</evidence>
<evidence type="ECO:0000256" key="3">
    <source>
        <dbReference type="ARBA" id="ARBA00004141"/>
    </source>
</evidence>
<evidence type="ECO:0000313" key="17">
    <source>
        <dbReference type="EMBL" id="KOX69402.1"/>
    </source>
</evidence>
<evidence type="ECO:0000256" key="14">
    <source>
        <dbReference type="RuleBase" id="RU000405"/>
    </source>
</evidence>
<dbReference type="CDD" id="cd07302">
    <property type="entry name" value="CHD"/>
    <property type="match status" value="2"/>
</dbReference>
<dbReference type="PANTHER" id="PTHR45627">
    <property type="entry name" value="ADENYLATE CYCLASE TYPE 1"/>
    <property type="match status" value="1"/>
</dbReference>
<feature type="transmembrane region" description="Helical" evidence="15">
    <location>
        <begin position="90"/>
        <end position="108"/>
    </location>
</feature>
<keyword evidence="11" id="KW-0115">cAMP biosynthesis</keyword>
<dbReference type="Pfam" id="PF00211">
    <property type="entry name" value="Guanylate_cyc"/>
    <property type="match status" value="3"/>
</dbReference>
<feature type="transmembrane region" description="Helical" evidence="15">
    <location>
        <begin position="154"/>
        <end position="171"/>
    </location>
</feature>
<evidence type="ECO:0000256" key="6">
    <source>
        <dbReference type="ARBA" id="ARBA00022723"/>
    </source>
</evidence>
<evidence type="ECO:0000256" key="1">
    <source>
        <dbReference type="ARBA" id="ARBA00001593"/>
    </source>
</evidence>
<dbReference type="InterPro" id="IPR032628">
    <property type="entry name" value="AC_N"/>
</dbReference>
<dbReference type="FunFam" id="3.30.70.1230:FF:000024">
    <property type="entry name" value="ACXA, isoform A"/>
    <property type="match status" value="1"/>
</dbReference>
<evidence type="ECO:0000256" key="4">
    <source>
        <dbReference type="ARBA" id="ARBA00012201"/>
    </source>
</evidence>
<keyword evidence="8" id="KW-0067">ATP-binding</keyword>
<organism evidence="17 18">
    <name type="scientific">Melipona quadrifasciata</name>
    <dbReference type="NCBI Taxonomy" id="166423"/>
    <lineage>
        <taxon>Eukaryota</taxon>
        <taxon>Metazoa</taxon>
        <taxon>Ecdysozoa</taxon>
        <taxon>Arthropoda</taxon>
        <taxon>Hexapoda</taxon>
        <taxon>Insecta</taxon>
        <taxon>Pterygota</taxon>
        <taxon>Neoptera</taxon>
        <taxon>Endopterygota</taxon>
        <taxon>Hymenoptera</taxon>
        <taxon>Apocrita</taxon>
        <taxon>Aculeata</taxon>
        <taxon>Apoidea</taxon>
        <taxon>Anthophila</taxon>
        <taxon>Apidae</taxon>
        <taxon>Melipona</taxon>
    </lineage>
</organism>
<dbReference type="GO" id="GO:0035556">
    <property type="term" value="P:intracellular signal transduction"/>
    <property type="evidence" value="ECO:0007669"/>
    <property type="project" value="InterPro"/>
</dbReference>
<dbReference type="GO" id="GO:0006171">
    <property type="term" value="P:cAMP biosynthetic process"/>
    <property type="evidence" value="ECO:0007669"/>
    <property type="project" value="UniProtKB-KW"/>
</dbReference>
<comment type="similarity">
    <text evidence="14">Belongs to the adenylyl cyclase class-4/guanylyl cyclase family.</text>
</comment>
<gene>
    <name evidence="17" type="ORF">WN51_05565</name>
</gene>
<dbReference type="AlphaFoldDB" id="A0A0N0U3I9"/>
<name>A0A0N0U3I9_9HYME</name>
<feature type="domain" description="Guanylate cyclase" evidence="16">
    <location>
        <begin position="965"/>
        <end position="1127"/>
    </location>
</feature>
<dbReference type="Pfam" id="PF16214">
    <property type="entry name" value="AC_N"/>
    <property type="match status" value="1"/>
</dbReference>
<keyword evidence="5 15" id="KW-0812">Transmembrane</keyword>
<keyword evidence="18" id="KW-1185">Reference proteome</keyword>
<comment type="subcellular location">
    <subcellularLocation>
        <location evidence="3">Membrane</location>
        <topology evidence="3">Multi-pass membrane protein</topology>
    </subcellularLocation>
</comment>
<dbReference type="STRING" id="166423.A0A0N0U3I9"/>
<dbReference type="GO" id="GO:0004016">
    <property type="term" value="F:adenylate cyclase activity"/>
    <property type="evidence" value="ECO:0007669"/>
    <property type="project" value="UniProtKB-EC"/>
</dbReference>
<feature type="transmembrane region" description="Helical" evidence="15">
    <location>
        <begin position="746"/>
        <end position="765"/>
    </location>
</feature>
<evidence type="ECO:0000256" key="12">
    <source>
        <dbReference type="ARBA" id="ARBA00023136"/>
    </source>
</evidence>
<evidence type="ECO:0000313" key="18">
    <source>
        <dbReference type="Proteomes" id="UP000053105"/>
    </source>
</evidence>
<dbReference type="PROSITE" id="PS50125">
    <property type="entry name" value="GUANYLATE_CYCLASE_2"/>
    <property type="match status" value="2"/>
</dbReference>
<feature type="domain" description="Guanylate cyclase" evidence="16">
    <location>
        <begin position="308"/>
        <end position="439"/>
    </location>
</feature>